<dbReference type="SUPFAM" id="SSF53335">
    <property type="entry name" value="S-adenosyl-L-methionine-dependent methyltransferases"/>
    <property type="match status" value="1"/>
</dbReference>
<dbReference type="PRINTS" id="PR00105">
    <property type="entry name" value="C5METTRFRASE"/>
</dbReference>
<name>A0ABS2UVB2_9ACTN</name>
<gene>
    <name evidence="8" type="ORF">JE024_22095</name>
</gene>
<dbReference type="GO" id="GO:0032259">
    <property type="term" value="P:methylation"/>
    <property type="evidence" value="ECO:0007669"/>
    <property type="project" value="UniProtKB-KW"/>
</dbReference>
<reference evidence="8 9" key="1">
    <citation type="journal article" date="2016" name="Arch. Microbiol.">
        <title>Streptomyces zhihengii sp. nov., isolated from rhizospheric soil of Psammosilene tunicoides.</title>
        <authorList>
            <person name="Huang M.J."/>
            <person name="Fei J.J."/>
            <person name="Salam N."/>
            <person name="Kim C.J."/>
            <person name="Hozzein W.N."/>
            <person name="Xiao M."/>
            <person name="Huang H.Q."/>
            <person name="Li W.J."/>
        </authorList>
    </citation>
    <scope>NUCLEOTIDE SEQUENCE [LARGE SCALE GENOMIC DNA]</scope>
    <source>
        <strain evidence="8 9">YIM T102</strain>
    </source>
</reference>
<dbReference type="Gene3D" id="3.90.120.10">
    <property type="entry name" value="DNA Methylase, subunit A, domain 2"/>
    <property type="match status" value="1"/>
</dbReference>
<feature type="compositionally biased region" description="Low complexity" evidence="7">
    <location>
        <begin position="157"/>
        <end position="173"/>
    </location>
</feature>
<sequence>MVPAEAASRDVWSFLALVLLPDVAFWRYPRPPGDRVLGTDLTRHVFGRLWWRAQLVRSPDEAEPYGALHILGEAAFDQIYARREALGGSPHLVRSILRVWNDLDRRGLNERDTLRDFLKRLLRLAPFVLFDGIEEASLDAELRYVAQESVDAQRPRTVPATPAVSASPASPAEVVREAGTGASPASSGDEGERAKRRLTSVEICAGSGAQALGLERAGFDPVLLIDAKADACFTIARNRPHWEVVCMDLLEFHTEMRPEVKGVDLLSGGLPRVKSTAGISTSQDADERRVLRASVALACSMRPRAVLLENLPGLVQSPDFAADRAWIQHSLEEAGYRTDWRVLNAADFGVPQNRSSGFLVALQEPLFSRFSWPEPSGSRPPTVGQALGDSMASGGWTGAAAWARAANSIAPALVGGSENRGGADLGPTGSKKAWAALGVNGDSLGDAPPGPDFPEDATPKLTVCQAAMIQSIPEGWAFHGRKTSTYRQIGHAMPPPLAEAVGRALAQALRT</sequence>
<evidence type="ECO:0000313" key="8">
    <source>
        <dbReference type="EMBL" id="MBM9621383.1"/>
    </source>
</evidence>
<dbReference type="EMBL" id="JAFEJA010000001">
    <property type="protein sequence ID" value="MBM9621383.1"/>
    <property type="molecule type" value="Genomic_DNA"/>
</dbReference>
<dbReference type="PANTHER" id="PTHR10629">
    <property type="entry name" value="CYTOSINE-SPECIFIC METHYLTRANSFERASE"/>
    <property type="match status" value="1"/>
</dbReference>
<dbReference type="Gene3D" id="3.40.50.150">
    <property type="entry name" value="Vaccinia Virus protein VP39"/>
    <property type="match status" value="1"/>
</dbReference>
<evidence type="ECO:0000256" key="1">
    <source>
        <dbReference type="ARBA" id="ARBA00011975"/>
    </source>
</evidence>
<comment type="caution">
    <text evidence="6">Lacks conserved residue(s) required for the propagation of feature annotation.</text>
</comment>
<organism evidence="8 9">
    <name type="scientific">Streptomyces zhihengii</name>
    <dbReference type="NCBI Taxonomy" id="1818004"/>
    <lineage>
        <taxon>Bacteria</taxon>
        <taxon>Bacillati</taxon>
        <taxon>Actinomycetota</taxon>
        <taxon>Actinomycetes</taxon>
        <taxon>Kitasatosporales</taxon>
        <taxon>Streptomycetaceae</taxon>
        <taxon>Streptomyces</taxon>
    </lineage>
</organism>
<evidence type="ECO:0000256" key="6">
    <source>
        <dbReference type="PROSITE-ProRule" id="PRU01016"/>
    </source>
</evidence>
<feature type="region of interest" description="Disordered" evidence="7">
    <location>
        <begin position="155"/>
        <end position="193"/>
    </location>
</feature>
<comment type="similarity">
    <text evidence="6">Belongs to the class I-like SAM-binding methyltransferase superfamily. C5-methyltransferase family.</text>
</comment>
<dbReference type="GO" id="GO:0008168">
    <property type="term" value="F:methyltransferase activity"/>
    <property type="evidence" value="ECO:0007669"/>
    <property type="project" value="UniProtKB-KW"/>
</dbReference>
<protein>
    <recommendedName>
        <fullName evidence="1">DNA (cytosine-5-)-methyltransferase</fullName>
        <ecNumber evidence="1">2.1.1.37</ecNumber>
    </recommendedName>
</protein>
<accession>A0ABS2UVB2</accession>
<evidence type="ECO:0000256" key="5">
    <source>
        <dbReference type="ARBA" id="ARBA00022747"/>
    </source>
</evidence>
<dbReference type="EC" id="2.1.1.37" evidence="1"/>
<keyword evidence="3 6" id="KW-0808">Transferase</keyword>
<dbReference type="InterPro" id="IPR029063">
    <property type="entry name" value="SAM-dependent_MTases_sf"/>
</dbReference>
<keyword evidence="4 6" id="KW-0949">S-adenosyl-L-methionine</keyword>
<dbReference type="PROSITE" id="PS51679">
    <property type="entry name" value="SAM_MT_C5"/>
    <property type="match status" value="1"/>
</dbReference>
<keyword evidence="9" id="KW-1185">Reference proteome</keyword>
<dbReference type="Pfam" id="PF19866">
    <property type="entry name" value="DUF6339"/>
    <property type="match status" value="1"/>
</dbReference>
<proteinExistence type="inferred from homology"/>
<dbReference type="Pfam" id="PF00145">
    <property type="entry name" value="DNA_methylase"/>
    <property type="match status" value="1"/>
</dbReference>
<keyword evidence="5" id="KW-0680">Restriction system</keyword>
<dbReference type="InterPro" id="IPR050390">
    <property type="entry name" value="C5-Methyltransferase"/>
</dbReference>
<evidence type="ECO:0000256" key="4">
    <source>
        <dbReference type="ARBA" id="ARBA00022691"/>
    </source>
</evidence>
<dbReference type="InterPro" id="IPR045920">
    <property type="entry name" value="DUF6339"/>
</dbReference>
<dbReference type="PANTHER" id="PTHR10629:SF52">
    <property type="entry name" value="DNA (CYTOSINE-5)-METHYLTRANSFERASE 1"/>
    <property type="match status" value="1"/>
</dbReference>
<keyword evidence="2 6" id="KW-0489">Methyltransferase</keyword>
<evidence type="ECO:0000313" key="9">
    <source>
        <dbReference type="Proteomes" id="UP000664109"/>
    </source>
</evidence>
<dbReference type="Proteomes" id="UP000664109">
    <property type="component" value="Unassembled WGS sequence"/>
</dbReference>
<evidence type="ECO:0000256" key="2">
    <source>
        <dbReference type="ARBA" id="ARBA00022603"/>
    </source>
</evidence>
<evidence type="ECO:0000256" key="3">
    <source>
        <dbReference type="ARBA" id="ARBA00022679"/>
    </source>
</evidence>
<evidence type="ECO:0000256" key="7">
    <source>
        <dbReference type="SAM" id="MobiDB-lite"/>
    </source>
</evidence>
<comment type="caution">
    <text evidence="8">The sequence shown here is derived from an EMBL/GenBank/DDBJ whole genome shotgun (WGS) entry which is preliminary data.</text>
</comment>
<dbReference type="InterPro" id="IPR001525">
    <property type="entry name" value="C5_MeTfrase"/>
</dbReference>